<sequence length="367" mass="41177">MSRFITNDILYQKLKNHQNILLIDVRDPKDFEMWNIYQSVNIPLHKLIRKAKSLPKDREIITVCAKGNDSVKAANILANFGLNAVSLKDGLKAWNNVFDIVNVAPAKQSVLKVFQVKRLGKGCLSYFVVLPDKKSTIIIDSTIHTSVYADFLKANKLKLKAVIDTHLHADHMSGGKILSKKFHVPYLLPDKSDVGFKFMSLSKGLAKLLKKIDFKILDTPGHTPESVSIILDSRFIFTGDTLFLDSVGRSDLTEDSINSARLLYDSVIKTLFVLDEDMFVLPSHSSQSMVPGPSMAATMRYVRRFNAIAQNKNVEAFIKLQSSVIPPPNNYTKIRKLNTSGKSLSLKEAELLEFGHNSCSINDRRLI</sequence>
<dbReference type="InterPro" id="IPR001763">
    <property type="entry name" value="Rhodanese-like_dom"/>
</dbReference>
<comment type="caution">
    <text evidence="2">The sequence shown here is derived from an EMBL/GenBank/DDBJ whole genome shotgun (WGS) entry which is preliminary data.</text>
</comment>
<dbReference type="InterPro" id="IPR051682">
    <property type="entry name" value="Mito_Persulfide_Diox"/>
</dbReference>
<dbReference type="EMBL" id="MFJN01000023">
    <property type="protein sequence ID" value="OGG21379.1"/>
    <property type="molecule type" value="Genomic_DNA"/>
</dbReference>
<dbReference type="InterPro" id="IPR036866">
    <property type="entry name" value="RibonucZ/Hydroxyglut_hydro"/>
</dbReference>
<dbReference type="Pfam" id="PF00581">
    <property type="entry name" value="Rhodanese"/>
    <property type="match status" value="1"/>
</dbReference>
<reference evidence="2 3" key="1">
    <citation type="journal article" date="2016" name="Nat. Commun.">
        <title>Thousands of microbial genomes shed light on interconnected biogeochemical processes in an aquifer system.</title>
        <authorList>
            <person name="Anantharaman K."/>
            <person name="Brown C.T."/>
            <person name="Hug L.A."/>
            <person name="Sharon I."/>
            <person name="Castelle C.J."/>
            <person name="Probst A.J."/>
            <person name="Thomas B.C."/>
            <person name="Singh A."/>
            <person name="Wilkins M.J."/>
            <person name="Karaoz U."/>
            <person name="Brodie E.L."/>
            <person name="Williams K.H."/>
            <person name="Hubbard S.S."/>
            <person name="Banfield J.F."/>
        </authorList>
    </citation>
    <scope>NUCLEOTIDE SEQUENCE [LARGE SCALE GENOMIC DNA]</scope>
</reference>
<dbReference type="STRING" id="1798384.A3D03_05665"/>
<dbReference type="GO" id="GO:0050313">
    <property type="term" value="F:sulfur dioxygenase activity"/>
    <property type="evidence" value="ECO:0007669"/>
    <property type="project" value="InterPro"/>
</dbReference>
<name>A0A1F6A9B8_9BACT</name>
<dbReference type="SUPFAM" id="SSF56281">
    <property type="entry name" value="Metallo-hydrolase/oxidoreductase"/>
    <property type="match status" value="1"/>
</dbReference>
<evidence type="ECO:0000313" key="3">
    <source>
        <dbReference type="Proteomes" id="UP000177092"/>
    </source>
</evidence>
<dbReference type="InterPro" id="IPR036873">
    <property type="entry name" value="Rhodanese-like_dom_sf"/>
</dbReference>
<dbReference type="Gene3D" id="3.60.15.10">
    <property type="entry name" value="Ribonuclease Z/Hydroxyacylglutathione hydrolase-like"/>
    <property type="match status" value="1"/>
</dbReference>
<dbReference type="Pfam" id="PF00753">
    <property type="entry name" value="Lactamase_B"/>
    <property type="match status" value="1"/>
</dbReference>
<dbReference type="SMART" id="SM00450">
    <property type="entry name" value="RHOD"/>
    <property type="match status" value="1"/>
</dbReference>
<evidence type="ECO:0000313" key="2">
    <source>
        <dbReference type="EMBL" id="OGG21379.1"/>
    </source>
</evidence>
<feature type="domain" description="Rhodanese" evidence="1">
    <location>
        <begin position="16"/>
        <end position="102"/>
    </location>
</feature>
<evidence type="ECO:0000259" key="1">
    <source>
        <dbReference type="PROSITE" id="PS50206"/>
    </source>
</evidence>
<dbReference type="InterPro" id="IPR001279">
    <property type="entry name" value="Metallo-B-lactamas"/>
</dbReference>
<dbReference type="SMART" id="SM00849">
    <property type="entry name" value="Lactamase_B"/>
    <property type="match status" value="1"/>
</dbReference>
<dbReference type="SUPFAM" id="SSF52821">
    <property type="entry name" value="Rhodanese/Cell cycle control phosphatase"/>
    <property type="match status" value="1"/>
</dbReference>
<dbReference type="AlphaFoldDB" id="A0A1F6A9B8"/>
<dbReference type="Proteomes" id="UP000177092">
    <property type="component" value="Unassembled WGS sequence"/>
</dbReference>
<gene>
    <name evidence="2" type="ORF">A3D03_05665</name>
</gene>
<dbReference type="CDD" id="cd07724">
    <property type="entry name" value="POD-like_MBL-fold"/>
    <property type="match status" value="1"/>
</dbReference>
<accession>A0A1F6A9B8</accession>
<dbReference type="GO" id="GO:0070813">
    <property type="term" value="P:hydrogen sulfide metabolic process"/>
    <property type="evidence" value="ECO:0007669"/>
    <property type="project" value="TreeGrafter"/>
</dbReference>
<dbReference type="GO" id="GO:0006749">
    <property type="term" value="P:glutathione metabolic process"/>
    <property type="evidence" value="ECO:0007669"/>
    <property type="project" value="InterPro"/>
</dbReference>
<dbReference type="CDD" id="cd00158">
    <property type="entry name" value="RHOD"/>
    <property type="match status" value="1"/>
</dbReference>
<dbReference type="PROSITE" id="PS50206">
    <property type="entry name" value="RHODANESE_3"/>
    <property type="match status" value="1"/>
</dbReference>
<dbReference type="PANTHER" id="PTHR43084">
    <property type="entry name" value="PERSULFIDE DIOXYGENASE ETHE1"/>
    <property type="match status" value="1"/>
</dbReference>
<organism evidence="2 3">
    <name type="scientific">Candidatus Gottesmanbacteria bacterium RIFCSPHIGHO2_02_FULL_40_13</name>
    <dbReference type="NCBI Taxonomy" id="1798384"/>
    <lineage>
        <taxon>Bacteria</taxon>
        <taxon>Candidatus Gottesmaniibacteriota</taxon>
    </lineage>
</organism>
<dbReference type="PANTHER" id="PTHR43084:SF7">
    <property type="entry name" value="BETA-LACTAMASE DOMAIN PROTEIN"/>
    <property type="match status" value="1"/>
</dbReference>
<dbReference type="InterPro" id="IPR044528">
    <property type="entry name" value="POD-like_MBL-fold"/>
</dbReference>
<protein>
    <recommendedName>
        <fullName evidence="1">Rhodanese domain-containing protein</fullName>
    </recommendedName>
</protein>
<proteinExistence type="predicted"/>
<dbReference type="Gene3D" id="3.40.250.10">
    <property type="entry name" value="Rhodanese-like domain"/>
    <property type="match status" value="1"/>
</dbReference>